<keyword evidence="4 6" id="KW-1133">Transmembrane helix</keyword>
<keyword evidence="10" id="KW-1185">Reference proteome</keyword>
<protein>
    <submittedName>
        <fullName evidence="7">Cytochrome c oxidase assembly factor CtaG</fullName>
    </submittedName>
    <submittedName>
        <fullName evidence="8">Membrane protein</fullName>
    </submittedName>
</protein>
<reference evidence="8 10" key="2">
    <citation type="submission" date="2019-03" db="EMBL/GenBank/DDBJ databases">
        <title>Genomic Encyclopedia of Type Strains, Phase IV (KMG-IV): sequencing the most valuable type-strain genomes for metagenomic binning, comparative biology and taxonomic classification.</title>
        <authorList>
            <person name="Goeker M."/>
        </authorList>
    </citation>
    <scope>NUCLEOTIDE SEQUENCE [LARGE SCALE GENOMIC DNA]</scope>
    <source>
        <strain evidence="8 10">DSM 20580</strain>
    </source>
</reference>
<comment type="caution">
    <text evidence="7">The sequence shown here is derived from an EMBL/GenBank/DDBJ whole genome shotgun (WGS) entry which is preliminary data.</text>
</comment>
<dbReference type="OrthoDB" id="128422at2"/>
<evidence type="ECO:0000313" key="10">
    <source>
        <dbReference type="Proteomes" id="UP000294641"/>
    </source>
</evidence>
<proteinExistence type="predicted"/>
<gene>
    <name evidence="8" type="ORF">DFR61_12218</name>
    <name evidence="7" type="ORF">NCTC10597_00642</name>
</gene>
<dbReference type="Proteomes" id="UP000294641">
    <property type="component" value="Unassembled WGS sequence"/>
</dbReference>
<feature type="transmembrane region" description="Helical" evidence="6">
    <location>
        <begin position="258"/>
        <end position="277"/>
    </location>
</feature>
<evidence type="ECO:0000313" key="8">
    <source>
        <dbReference type="EMBL" id="TDR36934.1"/>
    </source>
</evidence>
<evidence type="ECO:0000256" key="1">
    <source>
        <dbReference type="ARBA" id="ARBA00004651"/>
    </source>
</evidence>
<evidence type="ECO:0000313" key="9">
    <source>
        <dbReference type="Proteomes" id="UP000254330"/>
    </source>
</evidence>
<sequence>MPLSIFGFRAMWSPTFIGVLLFITVIYFLVTIKWRKDFKNSTPLTKYQAVCFLLALLSLYIIKGSPVNLLSHIMFTMHMVQMALLLLLVPPLLIKGIPNYLWQYLIDLPIIKPVFRFLTKPVVALIVFAAFFSFYHIPLIFDFVKLEETLHGIVTLLLFLSAIFMYWPLVNTLEDQPKMKGLHKVGYLIGNAVLITPACAMIIFASAPMYATYTDGEIWMKAMALCVPAGTLAGLTQLSGPELFTNMSPINDQQLGGVLMKILQEVIFGIILSKVFYEWYRNERENADQITQEALLERQRLRENEYR</sequence>
<comment type="subcellular location">
    <subcellularLocation>
        <location evidence="1">Cell membrane</location>
        <topology evidence="1">Multi-pass membrane protein</topology>
    </subcellularLocation>
</comment>
<feature type="transmembrane region" description="Helical" evidence="6">
    <location>
        <begin position="153"/>
        <end position="173"/>
    </location>
</feature>
<feature type="transmembrane region" description="Helical" evidence="6">
    <location>
        <begin position="82"/>
        <end position="102"/>
    </location>
</feature>
<dbReference type="EMBL" id="SNZG01000022">
    <property type="protein sequence ID" value="TDR36934.1"/>
    <property type="molecule type" value="Genomic_DNA"/>
</dbReference>
<keyword evidence="5 6" id="KW-0472">Membrane</keyword>
<dbReference type="InterPro" id="IPR019108">
    <property type="entry name" value="Caa3_assmbl_CtaG-rel"/>
</dbReference>
<evidence type="ECO:0000256" key="4">
    <source>
        <dbReference type="ARBA" id="ARBA00022989"/>
    </source>
</evidence>
<evidence type="ECO:0000313" key="7">
    <source>
        <dbReference type="EMBL" id="STX08973.1"/>
    </source>
</evidence>
<name>A0A8B4Q7Z8_9BACL</name>
<accession>A0A8B4Q7Z8</accession>
<dbReference type="RefSeq" id="WP_109349932.1">
    <property type="nucleotide sequence ID" value="NZ_BJUE01000024.1"/>
</dbReference>
<feature type="transmembrane region" description="Helical" evidence="6">
    <location>
        <begin position="185"/>
        <end position="206"/>
    </location>
</feature>
<dbReference type="AlphaFoldDB" id="A0A8B4Q7Z8"/>
<evidence type="ECO:0000256" key="3">
    <source>
        <dbReference type="ARBA" id="ARBA00022692"/>
    </source>
</evidence>
<dbReference type="GO" id="GO:0005886">
    <property type="term" value="C:plasma membrane"/>
    <property type="evidence" value="ECO:0007669"/>
    <property type="project" value="UniProtKB-SubCell"/>
</dbReference>
<evidence type="ECO:0000256" key="5">
    <source>
        <dbReference type="ARBA" id="ARBA00023136"/>
    </source>
</evidence>
<organism evidence="7 9">
    <name type="scientific">Kurthia zopfii</name>
    <dbReference type="NCBI Taxonomy" id="1650"/>
    <lineage>
        <taxon>Bacteria</taxon>
        <taxon>Bacillati</taxon>
        <taxon>Bacillota</taxon>
        <taxon>Bacilli</taxon>
        <taxon>Bacillales</taxon>
        <taxon>Caryophanaceae</taxon>
        <taxon>Kurthia</taxon>
    </lineage>
</organism>
<dbReference type="EMBL" id="UGNP01000001">
    <property type="protein sequence ID" value="STX08973.1"/>
    <property type="molecule type" value="Genomic_DNA"/>
</dbReference>
<keyword evidence="3 6" id="KW-0812">Transmembrane</keyword>
<feature type="transmembrane region" description="Helical" evidence="6">
    <location>
        <begin position="122"/>
        <end position="141"/>
    </location>
</feature>
<dbReference type="Pfam" id="PF09678">
    <property type="entry name" value="Caa3_CtaG"/>
    <property type="match status" value="1"/>
</dbReference>
<evidence type="ECO:0000256" key="2">
    <source>
        <dbReference type="ARBA" id="ARBA00022475"/>
    </source>
</evidence>
<evidence type="ECO:0000256" key="6">
    <source>
        <dbReference type="SAM" id="Phobius"/>
    </source>
</evidence>
<dbReference type="InterPro" id="IPR014108">
    <property type="entry name" value="Caa3-assmbl_CtaG"/>
</dbReference>
<dbReference type="Proteomes" id="UP000254330">
    <property type="component" value="Unassembled WGS sequence"/>
</dbReference>
<reference evidence="7 9" key="1">
    <citation type="submission" date="2018-06" db="EMBL/GenBank/DDBJ databases">
        <authorList>
            <consortium name="Pathogen Informatics"/>
            <person name="Doyle S."/>
        </authorList>
    </citation>
    <scope>NUCLEOTIDE SEQUENCE [LARGE SCALE GENOMIC DNA]</scope>
    <source>
        <strain evidence="7 9">NCTC10597</strain>
    </source>
</reference>
<dbReference type="NCBIfam" id="TIGR02737">
    <property type="entry name" value="caa3_CtaG"/>
    <property type="match status" value="1"/>
</dbReference>
<feature type="transmembrane region" description="Helical" evidence="6">
    <location>
        <begin position="12"/>
        <end position="32"/>
    </location>
</feature>
<keyword evidence="2" id="KW-1003">Cell membrane</keyword>